<evidence type="ECO:0000256" key="2">
    <source>
        <dbReference type="ARBA" id="ARBA00005005"/>
    </source>
</evidence>
<dbReference type="CDD" id="cd06558">
    <property type="entry name" value="crotonase-like"/>
    <property type="match status" value="1"/>
</dbReference>
<keyword evidence="5" id="KW-0007">Acetylation</keyword>
<evidence type="ECO:0000313" key="9">
    <source>
        <dbReference type="EMBL" id="CAD8078215.1"/>
    </source>
</evidence>
<dbReference type="FunFam" id="1.10.12.10:FF:000004">
    <property type="entry name" value="Delta3,5-delta2,4-dienoyl-CoA isomerase"/>
    <property type="match status" value="1"/>
</dbReference>
<keyword evidence="7" id="KW-0576">Peroxisome</keyword>
<dbReference type="GO" id="GO:0051750">
    <property type="term" value="F:delta(3,5)-delta(2,4)-dienoyl-CoA isomerase activity"/>
    <property type="evidence" value="ECO:0007669"/>
    <property type="project" value="TreeGrafter"/>
</dbReference>
<sequence length="267" mass="29713">MQTLVGTKKGQIYHLEINRPKQLNAMSSQLFQDFKTVVDIINQTDDVRVVVLTGRGKHFCAGLDLKEAPQMFQFPDELDQARKSIRIYDLIKDWQFAMTSLSRIRVPVIVGIQGYCLGGGIDLITSADIRYCSEDANFSIKEIDIGMAADIGTLQRLGVQNANTSLFRELAYTGRIFNAQEALSLGLVSKVVQNDQLNDEIFKLAEIIASKSPIGCYTIKSIVTREQNLDSQLDVMARTNMAMLFTNDMATAITASMTKGKAEFPKL</sequence>
<keyword evidence="8" id="KW-0413">Isomerase</keyword>
<gene>
    <name evidence="9" type="ORF">PPRIM_AZ9-3.1.T0590222</name>
</gene>
<keyword evidence="4" id="KW-0276">Fatty acid metabolism</keyword>
<evidence type="ECO:0000256" key="5">
    <source>
        <dbReference type="ARBA" id="ARBA00022990"/>
    </source>
</evidence>
<dbReference type="OMA" id="QYVAHVE"/>
<dbReference type="FunFam" id="3.90.226.10:FF:000024">
    <property type="entry name" value="Delta3,5-delta2,4-dienoyl-CoA isomerase"/>
    <property type="match status" value="1"/>
</dbReference>
<accession>A0A8S1MN80</accession>
<dbReference type="Proteomes" id="UP000688137">
    <property type="component" value="Unassembled WGS sequence"/>
</dbReference>
<comment type="caution">
    <text evidence="9">The sequence shown here is derived from an EMBL/GenBank/DDBJ whole genome shotgun (WGS) entry which is preliminary data.</text>
</comment>
<evidence type="ECO:0000313" key="10">
    <source>
        <dbReference type="Proteomes" id="UP000688137"/>
    </source>
</evidence>
<organism evidence="9 10">
    <name type="scientific">Paramecium primaurelia</name>
    <dbReference type="NCBI Taxonomy" id="5886"/>
    <lineage>
        <taxon>Eukaryota</taxon>
        <taxon>Sar</taxon>
        <taxon>Alveolata</taxon>
        <taxon>Ciliophora</taxon>
        <taxon>Intramacronucleata</taxon>
        <taxon>Oligohymenophorea</taxon>
        <taxon>Peniculida</taxon>
        <taxon>Parameciidae</taxon>
        <taxon>Paramecium</taxon>
    </lineage>
</organism>
<dbReference type="InterPro" id="IPR001753">
    <property type="entry name" value="Enoyl-CoA_hydra/iso"/>
</dbReference>
<dbReference type="AlphaFoldDB" id="A0A8S1MN80"/>
<comment type="subcellular location">
    <subcellularLocation>
        <location evidence="1">Peroxisome</location>
    </subcellularLocation>
</comment>
<evidence type="ECO:0000256" key="4">
    <source>
        <dbReference type="ARBA" id="ARBA00022832"/>
    </source>
</evidence>
<keyword evidence="10" id="KW-1185">Reference proteome</keyword>
<dbReference type="GO" id="GO:0006631">
    <property type="term" value="P:fatty acid metabolic process"/>
    <property type="evidence" value="ECO:0007669"/>
    <property type="project" value="UniProtKB-KW"/>
</dbReference>
<evidence type="ECO:0000256" key="3">
    <source>
        <dbReference type="ARBA" id="ARBA00005254"/>
    </source>
</evidence>
<proteinExistence type="inferred from homology"/>
<evidence type="ECO:0000256" key="7">
    <source>
        <dbReference type="ARBA" id="ARBA00023140"/>
    </source>
</evidence>
<dbReference type="Pfam" id="PF00378">
    <property type="entry name" value="ECH_1"/>
    <property type="match status" value="1"/>
</dbReference>
<evidence type="ECO:0008006" key="11">
    <source>
        <dbReference type="Google" id="ProtNLM"/>
    </source>
</evidence>
<dbReference type="PANTHER" id="PTHR43149:SF1">
    <property type="entry name" value="DELTA(3,5)-DELTA(2,4)-DIENOYL-COA ISOMERASE, MITOCHONDRIAL"/>
    <property type="match status" value="1"/>
</dbReference>
<comment type="pathway">
    <text evidence="2">Lipid metabolism; fatty acid beta-oxidation.</text>
</comment>
<protein>
    <recommendedName>
        <fullName evidence="11">Enoyl-CoA hydratase</fullName>
    </recommendedName>
</protein>
<evidence type="ECO:0000256" key="8">
    <source>
        <dbReference type="ARBA" id="ARBA00023235"/>
    </source>
</evidence>
<evidence type="ECO:0000256" key="1">
    <source>
        <dbReference type="ARBA" id="ARBA00004275"/>
    </source>
</evidence>
<dbReference type="GO" id="GO:0005777">
    <property type="term" value="C:peroxisome"/>
    <property type="evidence" value="ECO:0007669"/>
    <property type="project" value="UniProtKB-SubCell"/>
</dbReference>
<dbReference type="InterPro" id="IPR045002">
    <property type="entry name" value="Ech1-like"/>
</dbReference>
<keyword evidence="6" id="KW-0443">Lipid metabolism</keyword>
<reference evidence="9" key="1">
    <citation type="submission" date="2021-01" db="EMBL/GenBank/DDBJ databases">
        <authorList>
            <consortium name="Genoscope - CEA"/>
            <person name="William W."/>
        </authorList>
    </citation>
    <scope>NUCLEOTIDE SEQUENCE</scope>
</reference>
<name>A0A8S1MN80_PARPR</name>
<evidence type="ECO:0000256" key="6">
    <source>
        <dbReference type="ARBA" id="ARBA00023098"/>
    </source>
</evidence>
<dbReference type="PANTHER" id="PTHR43149">
    <property type="entry name" value="ENOYL-COA HYDRATASE"/>
    <property type="match status" value="1"/>
</dbReference>
<comment type="similarity">
    <text evidence="3">Belongs to the enoyl-CoA hydratase/isomerase family.</text>
</comment>
<dbReference type="EMBL" id="CAJJDM010000060">
    <property type="protein sequence ID" value="CAD8078215.1"/>
    <property type="molecule type" value="Genomic_DNA"/>
</dbReference>